<keyword evidence="9" id="KW-1133">Transmembrane helix</keyword>
<feature type="transmembrane region" description="Helical" evidence="9">
    <location>
        <begin position="195"/>
        <end position="214"/>
    </location>
</feature>
<evidence type="ECO:0000259" key="10">
    <source>
        <dbReference type="PROSITE" id="PS50011"/>
    </source>
</evidence>
<keyword evidence="6" id="KW-0067">ATP-binding</keyword>
<dbReference type="SUPFAM" id="SSF56112">
    <property type="entry name" value="Protein kinase-like (PK-like)"/>
    <property type="match status" value="1"/>
</dbReference>
<name>A0A5J4UE01_9EUKA</name>
<dbReference type="AlphaFoldDB" id="A0A5J4UE01"/>
<keyword evidence="4" id="KW-0547">Nucleotide-binding</keyword>
<dbReference type="InterPro" id="IPR051131">
    <property type="entry name" value="NEK_Ser/Thr_kinase_NIMA"/>
</dbReference>
<dbReference type="SMART" id="SM00220">
    <property type="entry name" value="S_TKc"/>
    <property type="match status" value="1"/>
</dbReference>
<keyword evidence="9" id="KW-0472">Membrane</keyword>
<dbReference type="OrthoDB" id="248923at2759"/>
<evidence type="ECO:0000256" key="9">
    <source>
        <dbReference type="SAM" id="Phobius"/>
    </source>
</evidence>
<keyword evidence="5 11" id="KW-0418">Kinase</keyword>
<dbReference type="Proteomes" id="UP000324800">
    <property type="component" value="Unassembled WGS sequence"/>
</dbReference>
<comment type="catalytic activity">
    <reaction evidence="8">
        <text>L-seryl-[protein] + ATP = O-phospho-L-seryl-[protein] + ADP + H(+)</text>
        <dbReference type="Rhea" id="RHEA:17989"/>
        <dbReference type="Rhea" id="RHEA-COMP:9863"/>
        <dbReference type="Rhea" id="RHEA-COMP:11604"/>
        <dbReference type="ChEBI" id="CHEBI:15378"/>
        <dbReference type="ChEBI" id="CHEBI:29999"/>
        <dbReference type="ChEBI" id="CHEBI:30616"/>
        <dbReference type="ChEBI" id="CHEBI:83421"/>
        <dbReference type="ChEBI" id="CHEBI:456216"/>
        <dbReference type="EC" id="2.7.11.1"/>
    </reaction>
</comment>
<evidence type="ECO:0000256" key="1">
    <source>
        <dbReference type="ARBA" id="ARBA00012513"/>
    </source>
</evidence>
<dbReference type="GO" id="GO:0005524">
    <property type="term" value="F:ATP binding"/>
    <property type="evidence" value="ECO:0007669"/>
    <property type="project" value="UniProtKB-KW"/>
</dbReference>
<comment type="catalytic activity">
    <reaction evidence="7">
        <text>L-threonyl-[protein] + ATP = O-phospho-L-threonyl-[protein] + ADP + H(+)</text>
        <dbReference type="Rhea" id="RHEA:46608"/>
        <dbReference type="Rhea" id="RHEA-COMP:11060"/>
        <dbReference type="Rhea" id="RHEA-COMP:11605"/>
        <dbReference type="ChEBI" id="CHEBI:15378"/>
        <dbReference type="ChEBI" id="CHEBI:30013"/>
        <dbReference type="ChEBI" id="CHEBI:30616"/>
        <dbReference type="ChEBI" id="CHEBI:61977"/>
        <dbReference type="ChEBI" id="CHEBI:456216"/>
        <dbReference type="EC" id="2.7.11.1"/>
    </reaction>
</comment>
<keyword evidence="9" id="KW-0812">Transmembrane</keyword>
<protein>
    <recommendedName>
        <fullName evidence="1">non-specific serine/threonine protein kinase</fullName>
        <ecNumber evidence="1">2.7.11.1</ecNumber>
    </recommendedName>
</protein>
<dbReference type="GO" id="GO:0004674">
    <property type="term" value="F:protein serine/threonine kinase activity"/>
    <property type="evidence" value="ECO:0007669"/>
    <property type="project" value="UniProtKB-KW"/>
</dbReference>
<evidence type="ECO:0000313" key="11">
    <source>
        <dbReference type="EMBL" id="KAA6368132.1"/>
    </source>
</evidence>
<dbReference type="PANTHER" id="PTHR44899:SF3">
    <property type="entry name" value="SERINE_THREONINE-PROTEIN KINASE NEK1"/>
    <property type="match status" value="1"/>
</dbReference>
<dbReference type="Gene3D" id="1.10.510.10">
    <property type="entry name" value="Transferase(Phosphotransferase) domain 1"/>
    <property type="match status" value="1"/>
</dbReference>
<feature type="domain" description="Protein kinase" evidence="10">
    <location>
        <begin position="13"/>
        <end position="220"/>
    </location>
</feature>
<evidence type="ECO:0000256" key="3">
    <source>
        <dbReference type="ARBA" id="ARBA00022679"/>
    </source>
</evidence>
<evidence type="ECO:0000256" key="6">
    <source>
        <dbReference type="ARBA" id="ARBA00022840"/>
    </source>
</evidence>
<keyword evidence="2" id="KW-0723">Serine/threonine-protein kinase</keyword>
<dbReference type="InterPro" id="IPR008271">
    <property type="entry name" value="Ser/Thr_kinase_AS"/>
</dbReference>
<proteinExistence type="predicted"/>
<dbReference type="InterPro" id="IPR011009">
    <property type="entry name" value="Kinase-like_dom_sf"/>
</dbReference>
<dbReference type="EMBL" id="SNRW01017654">
    <property type="protein sequence ID" value="KAA6368132.1"/>
    <property type="molecule type" value="Genomic_DNA"/>
</dbReference>
<accession>A0A5J4UE01</accession>
<comment type="caution">
    <text evidence="11">The sequence shown here is derived from an EMBL/GenBank/DDBJ whole genome shotgun (WGS) entry which is preliminary data.</text>
</comment>
<evidence type="ECO:0000313" key="12">
    <source>
        <dbReference type="Proteomes" id="UP000324800"/>
    </source>
</evidence>
<dbReference type="PANTHER" id="PTHR44899">
    <property type="entry name" value="CAMK FAMILY PROTEIN KINASE"/>
    <property type="match status" value="1"/>
</dbReference>
<evidence type="ECO:0000256" key="2">
    <source>
        <dbReference type="ARBA" id="ARBA00022527"/>
    </source>
</evidence>
<feature type="non-terminal residue" evidence="11">
    <location>
        <position position="220"/>
    </location>
</feature>
<dbReference type="EC" id="2.7.11.1" evidence="1"/>
<dbReference type="PROSITE" id="PS00108">
    <property type="entry name" value="PROTEIN_KINASE_ST"/>
    <property type="match status" value="1"/>
</dbReference>
<evidence type="ECO:0000256" key="4">
    <source>
        <dbReference type="ARBA" id="ARBA00022741"/>
    </source>
</evidence>
<evidence type="ECO:0000256" key="7">
    <source>
        <dbReference type="ARBA" id="ARBA00047899"/>
    </source>
</evidence>
<dbReference type="PROSITE" id="PS50011">
    <property type="entry name" value="PROTEIN_KINASE_DOM"/>
    <property type="match status" value="1"/>
</dbReference>
<organism evidence="11 12">
    <name type="scientific">Streblomastix strix</name>
    <dbReference type="NCBI Taxonomy" id="222440"/>
    <lineage>
        <taxon>Eukaryota</taxon>
        <taxon>Metamonada</taxon>
        <taxon>Preaxostyla</taxon>
        <taxon>Oxymonadida</taxon>
        <taxon>Streblomastigidae</taxon>
        <taxon>Streblomastix</taxon>
    </lineage>
</organism>
<reference evidence="11 12" key="1">
    <citation type="submission" date="2019-03" db="EMBL/GenBank/DDBJ databases">
        <title>Single cell metagenomics reveals metabolic interactions within the superorganism composed of flagellate Streblomastix strix and complex community of Bacteroidetes bacteria on its surface.</title>
        <authorList>
            <person name="Treitli S.C."/>
            <person name="Kolisko M."/>
            <person name="Husnik F."/>
            <person name="Keeling P."/>
            <person name="Hampl V."/>
        </authorList>
    </citation>
    <scope>NUCLEOTIDE SEQUENCE [LARGE SCALE GENOMIC DNA]</scope>
    <source>
        <strain evidence="11">ST1C</strain>
    </source>
</reference>
<sequence>MSQRRRAVHYNQYFVKKKFGAGAMSRTFLVEEEENTNKLFVLKIVNYYNDDEIDRANIEIEQMQRLKSPFTVRLICSFIHDTDICMVLEYCERGDLRNEITQLQNLPEQERVMCVWEILAQMSLALNHLHSKGVLHRDIKPENVFVMADGSVRMGDFGLAKELIDKSYAQTIVGTKIYSAPEVFTLKKMDKQSDMYSLGIVVFELLTGIHPFAADSEQAM</sequence>
<evidence type="ECO:0000256" key="8">
    <source>
        <dbReference type="ARBA" id="ARBA00048679"/>
    </source>
</evidence>
<dbReference type="Pfam" id="PF00069">
    <property type="entry name" value="Pkinase"/>
    <property type="match status" value="1"/>
</dbReference>
<gene>
    <name evidence="11" type="ORF">EZS28_036341</name>
</gene>
<evidence type="ECO:0000256" key="5">
    <source>
        <dbReference type="ARBA" id="ARBA00022777"/>
    </source>
</evidence>
<keyword evidence="3" id="KW-0808">Transferase</keyword>
<dbReference type="InterPro" id="IPR000719">
    <property type="entry name" value="Prot_kinase_dom"/>
</dbReference>